<gene>
    <name evidence="8" type="ORF">HII31_09554</name>
</gene>
<dbReference type="GO" id="GO:0008270">
    <property type="term" value="F:zinc ion binding"/>
    <property type="evidence" value="ECO:0007669"/>
    <property type="project" value="UniProtKB-KW"/>
</dbReference>
<dbReference type="CDD" id="cd15737">
    <property type="entry name" value="FYVE2_Vac1p_like"/>
    <property type="match status" value="1"/>
</dbReference>
<dbReference type="InterPro" id="IPR000306">
    <property type="entry name" value="Znf_FYVE"/>
</dbReference>
<proteinExistence type="predicted"/>
<dbReference type="InterPro" id="IPR052727">
    <property type="entry name" value="Rab4/Rab5_effector"/>
</dbReference>
<evidence type="ECO:0000256" key="5">
    <source>
        <dbReference type="SAM" id="Coils"/>
    </source>
</evidence>
<evidence type="ECO:0000259" key="7">
    <source>
        <dbReference type="PROSITE" id="PS50178"/>
    </source>
</evidence>
<dbReference type="InterPro" id="IPR017455">
    <property type="entry name" value="Znf_FYVE-rel"/>
</dbReference>
<feature type="compositionally biased region" description="Low complexity" evidence="6">
    <location>
        <begin position="28"/>
        <end position="65"/>
    </location>
</feature>
<feature type="domain" description="FYVE-type" evidence="7">
    <location>
        <begin position="360"/>
        <end position="431"/>
    </location>
</feature>
<accession>A0A8H6VG13</accession>
<dbReference type="CDD" id="cd15761">
    <property type="entry name" value="FYVE1_Vac1p_like"/>
    <property type="match status" value="1"/>
</dbReference>
<dbReference type="InterPro" id="IPR021565">
    <property type="entry name" value="Rbsn_Rab-bd"/>
</dbReference>
<protein>
    <submittedName>
        <fullName evidence="8">Vacuolar segregation protein PEP7</fullName>
    </submittedName>
</protein>
<dbReference type="InterPro" id="IPR011011">
    <property type="entry name" value="Znf_FYVE_PHD"/>
</dbReference>
<feature type="region of interest" description="Disordered" evidence="6">
    <location>
        <begin position="176"/>
        <end position="198"/>
    </location>
</feature>
<dbReference type="EMBL" id="JABCIY010000194">
    <property type="protein sequence ID" value="KAF7189132.1"/>
    <property type="molecule type" value="Genomic_DNA"/>
</dbReference>
<reference evidence="8" key="1">
    <citation type="submission" date="2020-04" db="EMBL/GenBank/DDBJ databases">
        <title>Draft genome resource of the tomato pathogen Pseudocercospora fuligena.</title>
        <authorList>
            <person name="Zaccaron A."/>
        </authorList>
    </citation>
    <scope>NUCLEOTIDE SEQUENCE</scope>
    <source>
        <strain evidence="8">PF001</strain>
    </source>
</reference>
<evidence type="ECO:0000256" key="2">
    <source>
        <dbReference type="ARBA" id="ARBA00022771"/>
    </source>
</evidence>
<dbReference type="Gene3D" id="4.10.860.20">
    <property type="entry name" value="Rabenosyn, Rab binding domain"/>
    <property type="match status" value="1"/>
</dbReference>
<dbReference type="Pfam" id="PF11464">
    <property type="entry name" value="Rbsn"/>
    <property type="match status" value="1"/>
</dbReference>
<keyword evidence="9" id="KW-1185">Reference proteome</keyword>
<evidence type="ECO:0000313" key="9">
    <source>
        <dbReference type="Proteomes" id="UP000660729"/>
    </source>
</evidence>
<dbReference type="PROSITE" id="PS50178">
    <property type="entry name" value="ZF_FYVE"/>
    <property type="match status" value="1"/>
</dbReference>
<feature type="coiled-coil region" evidence="5">
    <location>
        <begin position="601"/>
        <end position="661"/>
    </location>
</feature>
<keyword evidence="2 4" id="KW-0863">Zinc-finger</keyword>
<keyword evidence="1" id="KW-0479">Metal-binding</keyword>
<dbReference type="Proteomes" id="UP000660729">
    <property type="component" value="Unassembled WGS sequence"/>
</dbReference>
<evidence type="ECO:0000313" key="8">
    <source>
        <dbReference type="EMBL" id="KAF7189132.1"/>
    </source>
</evidence>
<dbReference type="Pfam" id="PF01363">
    <property type="entry name" value="FYVE"/>
    <property type="match status" value="2"/>
</dbReference>
<dbReference type="Gene3D" id="3.30.40.10">
    <property type="entry name" value="Zinc/RING finger domain, C3HC4 (zinc finger)"/>
    <property type="match status" value="2"/>
</dbReference>
<organism evidence="8 9">
    <name type="scientific">Pseudocercospora fuligena</name>
    <dbReference type="NCBI Taxonomy" id="685502"/>
    <lineage>
        <taxon>Eukaryota</taxon>
        <taxon>Fungi</taxon>
        <taxon>Dikarya</taxon>
        <taxon>Ascomycota</taxon>
        <taxon>Pezizomycotina</taxon>
        <taxon>Dothideomycetes</taxon>
        <taxon>Dothideomycetidae</taxon>
        <taxon>Mycosphaerellales</taxon>
        <taxon>Mycosphaerellaceae</taxon>
        <taxon>Pseudocercospora</taxon>
    </lineage>
</organism>
<name>A0A8H6VG13_9PEZI</name>
<feature type="region of interest" description="Disordered" evidence="6">
    <location>
        <begin position="1"/>
        <end position="68"/>
    </location>
</feature>
<dbReference type="InterPro" id="IPR013087">
    <property type="entry name" value="Znf_C2H2_type"/>
</dbReference>
<dbReference type="InterPro" id="IPR036531">
    <property type="entry name" value="Rbsn_Rab-bd_sf"/>
</dbReference>
<dbReference type="SUPFAM" id="SSF57903">
    <property type="entry name" value="FYVE/PHD zinc finger"/>
    <property type="match status" value="2"/>
</dbReference>
<dbReference type="AlphaFoldDB" id="A0A8H6VG13"/>
<evidence type="ECO:0000256" key="4">
    <source>
        <dbReference type="PROSITE-ProRule" id="PRU00091"/>
    </source>
</evidence>
<keyword evidence="3" id="KW-0862">Zinc</keyword>
<dbReference type="PANTHER" id="PTHR13510:SF44">
    <property type="entry name" value="RABENOSYN-5"/>
    <property type="match status" value="1"/>
</dbReference>
<evidence type="ECO:0000256" key="6">
    <source>
        <dbReference type="SAM" id="MobiDB-lite"/>
    </source>
</evidence>
<dbReference type="PANTHER" id="PTHR13510">
    <property type="entry name" value="FYVE-FINGER-CONTAINING RAB5 EFFECTOR PROTEIN RABENOSYN-5-RELATED"/>
    <property type="match status" value="1"/>
</dbReference>
<dbReference type="SUPFAM" id="SSF140125">
    <property type="entry name" value="Rabenosyn-5 Rab-binding domain-like"/>
    <property type="match status" value="1"/>
</dbReference>
<dbReference type="SMART" id="SM00064">
    <property type="entry name" value="FYVE"/>
    <property type="match status" value="2"/>
</dbReference>
<comment type="caution">
    <text evidence="8">The sequence shown here is derived from an EMBL/GenBank/DDBJ whole genome shotgun (WGS) entry which is preliminary data.</text>
</comment>
<dbReference type="OrthoDB" id="166134at2759"/>
<evidence type="ECO:0000256" key="1">
    <source>
        <dbReference type="ARBA" id="ARBA00022723"/>
    </source>
</evidence>
<dbReference type="PROSITE" id="PS00028">
    <property type="entry name" value="ZINC_FINGER_C2H2_1"/>
    <property type="match status" value="1"/>
</dbReference>
<keyword evidence="5" id="KW-0175">Coiled coil</keyword>
<sequence>MANRRTLGGGRVLGSGKSIEPPRPAPSPAQKAAQTQAQAVRNTGLLSPSESSVSLSSQTSSTPISTDHEDLTSRIALDGDGVAQAAAAATSRMVCPICNEEMMTLLQLNRHIDDNHANLEEVEQDEAKTWFKQQMTKAKKFQPLALINQKLRGLEAFESNNDVPPILSQAARIVTEGREPSPAPAPKAPAAEAPDPDEVVTRAHWQRPYGGEACSDPMCGKRLGPANGQINCRHCGKLFCEEHTMYQMKLSRAAKHEPVRGLWCRVCETCYKSRPGYNDHTGFERNHTDFFRAARRKNVDKHYLEQSRLETRLTRLTQLLADPPPPDQDQSTTNLLWSSIAGNKNHLRTLEQSVVPWEDDASIHECPFCQQPFSQYSLRRHHCRICGRVVCGDPTTACSSEIGLDVETKKPGVGKVAVDVRMCKDCQRTIFSKADFDRELNAQPPDQRAFNNLIQFEHGIRLLLPKFQRLLGPLQDPENPPTPAQLAEASKVRKRLMDAFTQYDVAARRIRDLPTESPTQERLQKAIYSQATNFLHIHMLPLKSLPKIMRHATPNGMRAPPSQMNGKNQTALSAINYNRIANGGGSRPSSSRASSESSVAVTALEAEEKQLKERLIVLEEQKFFVSEMIADANKRRKFDEVSALSQNVEEITKEVDQIQAQLAGMDFASAYAADAVIK</sequence>
<evidence type="ECO:0000256" key="3">
    <source>
        <dbReference type="ARBA" id="ARBA00022833"/>
    </source>
</evidence>
<dbReference type="InterPro" id="IPR013083">
    <property type="entry name" value="Znf_RING/FYVE/PHD"/>
</dbReference>